<evidence type="ECO:0000313" key="2">
    <source>
        <dbReference type="EMBL" id="MBK1703901.1"/>
    </source>
</evidence>
<dbReference type="RefSeq" id="WP_200345066.1">
    <property type="nucleotide sequence ID" value="NZ_NRSJ01000005.1"/>
</dbReference>
<reference evidence="2" key="2">
    <citation type="journal article" date="2020" name="Microorganisms">
        <title>Osmotic Adaptation and Compatible Solute Biosynthesis of Phototrophic Bacteria as Revealed from Genome Analyses.</title>
        <authorList>
            <person name="Imhoff J.F."/>
            <person name="Rahn T."/>
            <person name="Kunzel S."/>
            <person name="Keller A."/>
            <person name="Neulinger S.C."/>
        </authorList>
    </citation>
    <scope>NUCLEOTIDE SEQUENCE</scope>
    <source>
        <strain evidence="2">DSM 11080</strain>
    </source>
</reference>
<feature type="compositionally biased region" description="Low complexity" evidence="1">
    <location>
        <begin position="943"/>
        <end position="952"/>
    </location>
</feature>
<comment type="caution">
    <text evidence="2">The sequence shown here is derived from an EMBL/GenBank/DDBJ whole genome shotgun (WGS) entry which is preliminary data.</text>
</comment>
<evidence type="ECO:0000256" key="1">
    <source>
        <dbReference type="SAM" id="MobiDB-lite"/>
    </source>
</evidence>
<accession>A0AAJ0U258</accession>
<organism evidence="2 3">
    <name type="scientific">Halochromatium glycolicum</name>
    <dbReference type="NCBI Taxonomy" id="85075"/>
    <lineage>
        <taxon>Bacteria</taxon>
        <taxon>Pseudomonadati</taxon>
        <taxon>Pseudomonadota</taxon>
        <taxon>Gammaproteobacteria</taxon>
        <taxon>Chromatiales</taxon>
        <taxon>Chromatiaceae</taxon>
        <taxon>Halochromatium</taxon>
    </lineage>
</organism>
<protein>
    <submittedName>
        <fullName evidence="2">Uncharacterized protein</fullName>
    </submittedName>
</protein>
<dbReference type="EMBL" id="NRSJ01000005">
    <property type="protein sequence ID" value="MBK1703901.1"/>
    <property type="molecule type" value="Genomic_DNA"/>
</dbReference>
<evidence type="ECO:0000313" key="3">
    <source>
        <dbReference type="Proteomes" id="UP001296776"/>
    </source>
</evidence>
<feature type="region of interest" description="Disordered" evidence="1">
    <location>
        <begin position="931"/>
        <end position="952"/>
    </location>
</feature>
<gene>
    <name evidence="2" type="ORF">CKO40_04920</name>
</gene>
<keyword evidence="3" id="KW-1185">Reference proteome</keyword>
<dbReference type="Proteomes" id="UP001296776">
    <property type="component" value="Unassembled WGS sequence"/>
</dbReference>
<dbReference type="AlphaFoldDB" id="A0AAJ0U258"/>
<sequence length="952" mass="105882">MSDTKQEAIALAKAVYEAFMREVVERHVLTDRVGALSAQKQKKIETERDIDVRPVRLMTISGKGGWSADPSLRERYAESTNVTLLDHLLSVVRGAVTFAALDTLAANSELDQDALRSELRVVAAIAFMHDLDKDLGLTRDAALPLEPLAERWSAYGLDDFVEPEYALEPDQIRALIEHAETSQVHRSPAATAPPRALRHLMRYIALADKLDGLWLKEGIDAVLKRLEQDAALSTGFLKSWAKIDLFDPHHPFLVDELQRYLSAQCERLTQVPPLIEVHQDGRLVMLIPAEQADEIKQAGIKRLGKKLTRELFHLRVNVSVRAVPELLDAQPDHEGLLEYTGTVPLDREFGRLFLVKASLADEFHTARLDELLGGLGLSPAWPKAAGQTLTPFPSPGELPETAQLHLRRTAHLLALLNHKQVRELPEYESREQQLLEAVGVERPEWIAALADRISRQVFTGFWAVAIASEDAEVFERVWGDDGLLRRWLEGAEGEPGLRDSIDSKGAPIVEAVVAHFAAALTSRAVHSGGAGNKRCLFTDQPLTPRATFTPADKLYEIKKSAFSGRDGRLEDVDSAQGEAQVSPVSYAEHRFRSHVHAAAGGKPDGIPTLLSSPSTTGLFAALALASEADFGNLSVYDLAREQVSKGRVYRGFDAYRHRYRVARFERMPERTEDQVDQLRLLLRAALRFGRPVHLFRGLPTQERAFFAFDAMPRRLADLIGGSQLRLEQIPSALERLETANLILSTNGLGFEVFDRYARPATRLGAVCLAWAQLHDDAKDGQSDRSGRFWREFEQLMEEPLMSDTEAPLVELGRAAARIQRYPGAMASANLELLTFSLSLETAIAAWKLNQRDAESLAMAVAGELETNLVRRQQQSAKTTRSEVSLTNECIAFARRFVNDVWFGVLDGRPPAQANRRVLASIYRMSFLTAPRTKSDAEPEITTESETTTENAD</sequence>
<reference evidence="2" key="1">
    <citation type="submission" date="2017-08" db="EMBL/GenBank/DDBJ databases">
        <authorList>
            <person name="Imhoff J.F."/>
            <person name="Rahn T."/>
            <person name="Kuenzel S."/>
            <person name="Neulinger S.C."/>
        </authorList>
    </citation>
    <scope>NUCLEOTIDE SEQUENCE</scope>
    <source>
        <strain evidence="2">DSM 11080</strain>
    </source>
</reference>
<proteinExistence type="predicted"/>
<name>A0AAJ0U258_9GAMM</name>